<feature type="region of interest" description="Disordered" evidence="5">
    <location>
        <begin position="34"/>
        <end position="89"/>
    </location>
</feature>
<dbReference type="PANTHER" id="PTHR14369:SF0">
    <property type="entry name" value="SURFEIT LOCUS PROTEIN 6"/>
    <property type="match status" value="1"/>
</dbReference>
<feature type="coiled-coil region" evidence="4">
    <location>
        <begin position="207"/>
        <end position="241"/>
    </location>
</feature>
<protein>
    <recommendedName>
        <fullName evidence="6">Ribosomal RNA-processing protein 14/surfeit locus protein 6 C-terminal domain-containing protein</fullName>
    </recommendedName>
</protein>
<feature type="compositionally biased region" description="Basic residues" evidence="5">
    <location>
        <begin position="123"/>
        <end position="141"/>
    </location>
</feature>
<evidence type="ECO:0000313" key="7">
    <source>
        <dbReference type="EMBL" id="CAI9538657.1"/>
    </source>
</evidence>
<feature type="compositionally biased region" description="Polar residues" evidence="5">
    <location>
        <begin position="108"/>
        <end position="117"/>
    </location>
</feature>
<dbReference type="EMBL" id="CATNWA010000956">
    <property type="protein sequence ID" value="CAI9538657.1"/>
    <property type="molecule type" value="Genomic_DNA"/>
</dbReference>
<feature type="compositionally biased region" description="Basic and acidic residues" evidence="5">
    <location>
        <begin position="272"/>
        <end position="285"/>
    </location>
</feature>
<evidence type="ECO:0000256" key="5">
    <source>
        <dbReference type="SAM" id="MobiDB-lite"/>
    </source>
</evidence>
<dbReference type="InterPro" id="IPR007019">
    <property type="entry name" value="SURF6"/>
</dbReference>
<organism evidence="7 8">
    <name type="scientific">Staurois parvus</name>
    <dbReference type="NCBI Taxonomy" id="386267"/>
    <lineage>
        <taxon>Eukaryota</taxon>
        <taxon>Metazoa</taxon>
        <taxon>Chordata</taxon>
        <taxon>Craniata</taxon>
        <taxon>Vertebrata</taxon>
        <taxon>Euteleostomi</taxon>
        <taxon>Amphibia</taxon>
        <taxon>Batrachia</taxon>
        <taxon>Anura</taxon>
        <taxon>Neobatrachia</taxon>
        <taxon>Ranoidea</taxon>
        <taxon>Ranidae</taxon>
        <taxon>Staurois</taxon>
    </lineage>
</organism>
<evidence type="ECO:0000313" key="8">
    <source>
        <dbReference type="Proteomes" id="UP001162483"/>
    </source>
</evidence>
<feature type="region of interest" description="Disordered" evidence="5">
    <location>
        <begin position="269"/>
        <end position="335"/>
    </location>
</feature>
<dbReference type="Proteomes" id="UP001162483">
    <property type="component" value="Unassembled WGS sequence"/>
</dbReference>
<keyword evidence="8" id="KW-1185">Reference proteome</keyword>
<comment type="similarity">
    <text evidence="2">Belongs to the SURF6 family.</text>
</comment>
<feature type="region of interest" description="Disordered" evidence="5">
    <location>
        <begin position="105"/>
        <end position="142"/>
    </location>
</feature>
<evidence type="ECO:0000256" key="2">
    <source>
        <dbReference type="ARBA" id="ARBA00005904"/>
    </source>
</evidence>
<evidence type="ECO:0000256" key="1">
    <source>
        <dbReference type="ARBA" id="ARBA00004123"/>
    </source>
</evidence>
<evidence type="ECO:0000256" key="3">
    <source>
        <dbReference type="ARBA" id="ARBA00023242"/>
    </source>
</evidence>
<feature type="compositionally biased region" description="Basic and acidic residues" evidence="5">
    <location>
        <begin position="324"/>
        <end position="335"/>
    </location>
</feature>
<reference evidence="7" key="1">
    <citation type="submission" date="2023-05" db="EMBL/GenBank/DDBJ databases">
        <authorList>
            <person name="Stuckert A."/>
        </authorList>
    </citation>
    <scope>NUCLEOTIDE SEQUENCE</scope>
</reference>
<name>A0ABN9ATJ4_9NEOB</name>
<proteinExistence type="inferred from homology"/>
<evidence type="ECO:0000259" key="6">
    <source>
        <dbReference type="Pfam" id="PF04935"/>
    </source>
</evidence>
<accession>A0ABN9ATJ4</accession>
<feature type="compositionally biased region" description="Basic residues" evidence="5">
    <location>
        <begin position="297"/>
        <end position="323"/>
    </location>
</feature>
<comment type="caution">
    <text evidence="7">The sequence shown here is derived from an EMBL/GenBank/DDBJ whole genome shotgun (WGS) entry which is preliminary data.</text>
</comment>
<comment type="subcellular location">
    <subcellularLocation>
        <location evidence="1">Nucleus</location>
    </subcellularLocation>
</comment>
<feature type="domain" description="Ribosomal RNA-processing protein 14/surfeit locus protein 6 C-terminal" evidence="6">
    <location>
        <begin position="119"/>
        <end position="315"/>
    </location>
</feature>
<sequence length="335" mass="39853">MAMASLASKDSYLQSLGRKVCAKEVTEHRKRKIAYAVDGTEKRTTGKKKKRNRKPQNLRHDGSMQRFPPKMSNPIFPKSQRKDTPLSSFSTVNILKKRLHEKIEESRGQFSNKSLSTEEIEKRRQRRKHERERKKRKKKELKLKALQETQEGEAIEVEQTVEEDIEETHLVPLVFNKVEVHDEPLNKILQIKEKKERVKGHITPMTGKNYKQLLNRLEARKSKLEELRAKDQEKAKEFESKIKWTNVLYKAEGLKIKDDEGMLKTALKRKEKQREQRKKQWDKRMVQTTERMQQRQEKRKRNIKKKKMAKIEKKKSRARKKGRIMPEDLAKANIK</sequence>
<dbReference type="InterPro" id="IPR029190">
    <property type="entry name" value="Rrp14/SURF6_C"/>
</dbReference>
<dbReference type="PANTHER" id="PTHR14369">
    <property type="entry name" value="SURFEIT LOCUS PROTEIN 6"/>
    <property type="match status" value="1"/>
</dbReference>
<keyword evidence="3" id="KW-0539">Nucleus</keyword>
<gene>
    <name evidence="7" type="ORF">SPARVUS_LOCUS1468410</name>
</gene>
<evidence type="ECO:0000256" key="4">
    <source>
        <dbReference type="SAM" id="Coils"/>
    </source>
</evidence>
<dbReference type="Pfam" id="PF04935">
    <property type="entry name" value="SURF6"/>
    <property type="match status" value="1"/>
</dbReference>
<feature type="compositionally biased region" description="Basic residues" evidence="5">
    <location>
        <begin position="45"/>
        <end position="57"/>
    </location>
</feature>
<keyword evidence="4" id="KW-0175">Coiled coil</keyword>